<evidence type="ECO:0000313" key="3">
    <source>
        <dbReference type="EMBL" id="GAA0482607.1"/>
    </source>
</evidence>
<evidence type="ECO:0000259" key="2">
    <source>
        <dbReference type="SMART" id="SM00382"/>
    </source>
</evidence>
<dbReference type="InterPro" id="IPR003593">
    <property type="entry name" value="AAA+_ATPase"/>
</dbReference>
<dbReference type="SUPFAM" id="SSF52540">
    <property type="entry name" value="P-loop containing nucleoside triphosphate hydrolases"/>
    <property type="match status" value="1"/>
</dbReference>
<dbReference type="PANTHER" id="PTHR22845:SF5">
    <property type="entry name" value="APOPTOTIC PROTEASE-ACTIVATING FACTOR 1"/>
    <property type="match status" value="1"/>
</dbReference>
<dbReference type="SMART" id="SM00382">
    <property type="entry name" value="AAA"/>
    <property type="match status" value="1"/>
</dbReference>
<gene>
    <name evidence="3" type="ORF">GCM10010361_54350</name>
</gene>
<dbReference type="InterPro" id="IPR027417">
    <property type="entry name" value="P-loop_NTPase"/>
</dbReference>
<evidence type="ECO:0000313" key="4">
    <source>
        <dbReference type="Proteomes" id="UP001500909"/>
    </source>
</evidence>
<dbReference type="EMBL" id="BAAABY010000039">
    <property type="protein sequence ID" value="GAA0482607.1"/>
    <property type="molecule type" value="Genomic_DNA"/>
</dbReference>
<dbReference type="PANTHER" id="PTHR22845">
    <property type="entry name" value="APOPTOTIC PROTEASE-ACTIVATING FACTOR 1"/>
    <property type="match status" value="1"/>
</dbReference>
<name>A0ABP3KRH5_9ACTN</name>
<feature type="compositionally biased region" description="Basic and acidic residues" evidence="1">
    <location>
        <begin position="486"/>
        <end position="496"/>
    </location>
</feature>
<dbReference type="Proteomes" id="UP001500909">
    <property type="component" value="Unassembled WGS sequence"/>
</dbReference>
<feature type="domain" description="AAA+ ATPase" evidence="2">
    <location>
        <begin position="141"/>
        <end position="283"/>
    </location>
</feature>
<feature type="region of interest" description="Disordered" evidence="1">
    <location>
        <begin position="459"/>
        <end position="507"/>
    </location>
</feature>
<evidence type="ECO:0000256" key="1">
    <source>
        <dbReference type="SAM" id="MobiDB-lite"/>
    </source>
</evidence>
<dbReference type="PRINTS" id="PR00364">
    <property type="entry name" value="DISEASERSIST"/>
</dbReference>
<sequence>MSQVLQPGKAHTMDEFIAELRLLKAWAGNPSITEITRRVHTAWQRAGRPRSEWPARSTVGNCFQLGRRRPNSDLLLAVVHALVGGDAASFAAWRLALHTVLGEAEASSRATAADRLPDLPAHHVTRRPLLKEAARLLDGGAHPTLVLHGMAGTGKTVLALALGHQLRTATPQPGPILYADLHGRDDEAPATDPAAVLDTFLRLLGVTGDRVPRGLAPRAALFHQLLDRRRALVVLDDAADEEQLRPLLPHDSTCRTLVTSRHDLRGIDDVHRLHVPAFTPQEAADLLHRTAGPDRLHAHPDDVRRITRTLGCHPLALTVIGRHLRDHPAWAPADYLKEPLTMLAMEGGLRAALARSTARLDAGAHHLLRLLVLHPCRDIDVPTTAALLGATADTATQHLAALAAEHLMEASAPGRFRMPALVRAYAEQRLGIDEPASAISRAAQRLEFHLTAESLSLIGPAGPAETTVPRNAGRMPTSGRRPRTVRRAEPWQRDLPVRAAAPSPQPA</sequence>
<accession>A0ABP3KRH5</accession>
<keyword evidence="4" id="KW-1185">Reference proteome</keyword>
<proteinExistence type="predicted"/>
<comment type="caution">
    <text evidence="3">The sequence shown here is derived from an EMBL/GenBank/DDBJ whole genome shotgun (WGS) entry which is preliminary data.</text>
</comment>
<dbReference type="RefSeq" id="WP_346097868.1">
    <property type="nucleotide sequence ID" value="NZ_BAAABY010000039.1"/>
</dbReference>
<organism evidence="3 4">
    <name type="scientific">Streptomyces olivaceiscleroticus</name>
    <dbReference type="NCBI Taxonomy" id="68245"/>
    <lineage>
        <taxon>Bacteria</taxon>
        <taxon>Bacillati</taxon>
        <taxon>Actinomycetota</taxon>
        <taxon>Actinomycetes</taxon>
        <taxon>Kitasatosporales</taxon>
        <taxon>Streptomycetaceae</taxon>
        <taxon>Streptomyces</taxon>
    </lineage>
</organism>
<reference evidence="4" key="1">
    <citation type="journal article" date="2019" name="Int. J. Syst. Evol. Microbiol.">
        <title>The Global Catalogue of Microorganisms (GCM) 10K type strain sequencing project: providing services to taxonomists for standard genome sequencing and annotation.</title>
        <authorList>
            <consortium name="The Broad Institute Genomics Platform"/>
            <consortium name="The Broad Institute Genome Sequencing Center for Infectious Disease"/>
            <person name="Wu L."/>
            <person name="Ma J."/>
        </authorList>
    </citation>
    <scope>NUCLEOTIDE SEQUENCE [LARGE SCALE GENOMIC DNA]</scope>
    <source>
        <strain evidence="4">JCM 4805</strain>
    </source>
</reference>
<dbReference type="Gene3D" id="3.40.50.300">
    <property type="entry name" value="P-loop containing nucleotide triphosphate hydrolases"/>
    <property type="match status" value="1"/>
</dbReference>
<protein>
    <recommendedName>
        <fullName evidence="2">AAA+ ATPase domain-containing protein</fullName>
    </recommendedName>
</protein>